<reference evidence="1" key="1">
    <citation type="submission" date="2021-08" db="EMBL/GenBank/DDBJ databases">
        <authorList>
            <person name="Zhang H."/>
            <person name="Xu M."/>
            <person name="Yu Z."/>
            <person name="Yang L."/>
            <person name="Cai Y."/>
        </authorList>
    </citation>
    <scope>NUCLEOTIDE SEQUENCE</scope>
    <source>
        <strain evidence="1">CHL1</strain>
    </source>
</reference>
<organism evidence="1 2">
    <name type="scientific">Chenggangzhangella methanolivorans</name>
    <dbReference type="NCBI Taxonomy" id="1437009"/>
    <lineage>
        <taxon>Bacteria</taxon>
        <taxon>Pseudomonadati</taxon>
        <taxon>Pseudomonadota</taxon>
        <taxon>Alphaproteobacteria</taxon>
        <taxon>Hyphomicrobiales</taxon>
        <taxon>Methylopilaceae</taxon>
        <taxon>Chenggangzhangella</taxon>
    </lineage>
</organism>
<sequence>MTLIVDTDPQATASRWSQWRSGADPEVVDSGAPSLLAGKLAKSAELGAQLSIGAEL</sequence>
<dbReference type="RefSeq" id="WP_261402134.1">
    <property type="nucleotide sequence ID" value="NZ_CP081869.1"/>
</dbReference>
<dbReference type="AlphaFoldDB" id="A0A9E6R877"/>
<dbReference type="EMBL" id="CP081869">
    <property type="protein sequence ID" value="QZN99099.1"/>
    <property type="molecule type" value="Genomic_DNA"/>
</dbReference>
<evidence type="ECO:0000313" key="2">
    <source>
        <dbReference type="Proteomes" id="UP000825701"/>
    </source>
</evidence>
<dbReference type="Proteomes" id="UP000825701">
    <property type="component" value="Chromosome"/>
</dbReference>
<name>A0A9E6R877_9HYPH</name>
<evidence type="ECO:0000313" key="1">
    <source>
        <dbReference type="EMBL" id="QZN99099.1"/>
    </source>
</evidence>
<keyword evidence="2" id="KW-1185">Reference proteome</keyword>
<accession>A0A9E6R877</accession>
<protein>
    <submittedName>
        <fullName evidence="1">Uncharacterized protein</fullName>
    </submittedName>
</protein>
<gene>
    <name evidence="1" type="ORF">K6K41_19945</name>
</gene>
<dbReference type="KEGG" id="cmet:K6K41_19945"/>
<proteinExistence type="predicted"/>